<dbReference type="RefSeq" id="WP_059732178.1">
    <property type="nucleotide sequence ID" value="NZ_LOYH01000092.1"/>
</dbReference>
<evidence type="ECO:0000256" key="1">
    <source>
        <dbReference type="SAM" id="Phobius"/>
    </source>
</evidence>
<name>A0A103Z863_BURCE</name>
<comment type="caution">
    <text evidence="2">The sequence shown here is derived from an EMBL/GenBank/DDBJ whole genome shotgun (WGS) entry which is preliminary data.</text>
</comment>
<organism evidence="2 3">
    <name type="scientific">Burkholderia cepacia</name>
    <name type="common">Pseudomonas cepacia</name>
    <dbReference type="NCBI Taxonomy" id="292"/>
    <lineage>
        <taxon>Bacteria</taxon>
        <taxon>Pseudomonadati</taxon>
        <taxon>Pseudomonadota</taxon>
        <taxon>Betaproteobacteria</taxon>
        <taxon>Burkholderiales</taxon>
        <taxon>Burkholderiaceae</taxon>
        <taxon>Burkholderia</taxon>
        <taxon>Burkholderia cepacia complex</taxon>
    </lineage>
</organism>
<gene>
    <name evidence="2" type="ORF">WS90_29180</name>
</gene>
<evidence type="ECO:0000313" key="3">
    <source>
        <dbReference type="Proteomes" id="UP000069001"/>
    </source>
</evidence>
<evidence type="ECO:0000313" key="2">
    <source>
        <dbReference type="EMBL" id="KVK75190.1"/>
    </source>
</evidence>
<dbReference type="Proteomes" id="UP000069001">
    <property type="component" value="Unassembled WGS sequence"/>
</dbReference>
<dbReference type="EMBL" id="LOYH01000092">
    <property type="protein sequence ID" value="KVK75190.1"/>
    <property type="molecule type" value="Genomic_DNA"/>
</dbReference>
<keyword evidence="1" id="KW-1133">Transmembrane helix</keyword>
<feature type="transmembrane region" description="Helical" evidence="1">
    <location>
        <begin position="50"/>
        <end position="70"/>
    </location>
</feature>
<reference evidence="2 3" key="1">
    <citation type="submission" date="2015-11" db="EMBL/GenBank/DDBJ databases">
        <title>Expanding the genomic diversity of Burkholderia species for the development of highly accurate diagnostics.</title>
        <authorList>
            <person name="Sahl J."/>
            <person name="Keim P."/>
            <person name="Wagner D."/>
        </authorList>
    </citation>
    <scope>NUCLEOTIDE SEQUENCE [LARGE SCALE GENOMIC DNA]</scope>
    <source>
        <strain evidence="2 3">MSMB1302</strain>
    </source>
</reference>
<protein>
    <submittedName>
        <fullName evidence="2">Uncharacterized protein</fullName>
    </submittedName>
</protein>
<sequence length="85" mass="8768">MSASARVADAWRRERFTGGFMLLALASGTTIGMAQPATTLHALVPAAGLQAVLPCWLPVVVLVVCASGIAHGRRAASLPVTEKLS</sequence>
<proteinExistence type="predicted"/>
<keyword evidence="1" id="KW-0812">Transmembrane</keyword>
<accession>A0A103Z863</accession>
<dbReference type="AlphaFoldDB" id="A0A103Z863"/>
<keyword evidence="1" id="KW-0472">Membrane</keyword>